<gene>
    <name evidence="2" type="ORF">BARAN1_0602</name>
</gene>
<organism evidence="2 3">
    <name type="scientific">Candidatus Bipolaricaulis anaerobius</name>
    <dbReference type="NCBI Taxonomy" id="2026885"/>
    <lineage>
        <taxon>Bacteria</taxon>
        <taxon>Candidatus Bipolaricaulota</taxon>
        <taxon>Candidatus Bipolaricaulia</taxon>
        <taxon>Candidatus Bipolaricaulales</taxon>
        <taxon>Candidatus Bipolaricaulaceae</taxon>
        <taxon>Candidatus Bipolaricaulis</taxon>
    </lineage>
</organism>
<reference evidence="3" key="1">
    <citation type="submission" date="2018-05" db="EMBL/GenBank/DDBJ databases">
        <authorList>
            <person name="Hao L."/>
        </authorList>
    </citation>
    <scope>NUCLEOTIDE SEQUENCE [LARGE SCALE GENOMIC DNA]</scope>
</reference>
<evidence type="ECO:0000313" key="2">
    <source>
        <dbReference type="EMBL" id="SQD92626.1"/>
    </source>
</evidence>
<feature type="signal peptide" evidence="1">
    <location>
        <begin position="1"/>
        <end position="28"/>
    </location>
</feature>
<evidence type="ECO:0000256" key="1">
    <source>
        <dbReference type="SAM" id="SignalP"/>
    </source>
</evidence>
<evidence type="ECO:0000313" key="3">
    <source>
        <dbReference type="Proteomes" id="UP000249818"/>
    </source>
</evidence>
<dbReference type="Proteomes" id="UP000249818">
    <property type="component" value="Chromosome BARAN1"/>
</dbReference>
<dbReference type="OrthoDB" id="1803727at2"/>
<dbReference type="PANTHER" id="PTHR39327">
    <property type="match status" value="1"/>
</dbReference>
<keyword evidence="3" id="KW-1185">Reference proteome</keyword>
<dbReference type="InterPro" id="IPR010319">
    <property type="entry name" value="Transglutaminase-like_Cys_pept"/>
</dbReference>
<dbReference type="KEGG" id="bana:BARAN1_0602"/>
<proteinExistence type="predicted"/>
<dbReference type="PANTHER" id="PTHR39327:SF1">
    <property type="entry name" value="BLR5470 PROTEIN"/>
    <property type="match status" value="1"/>
</dbReference>
<dbReference type="EMBL" id="LS483254">
    <property type="protein sequence ID" value="SQD92626.1"/>
    <property type="molecule type" value="Genomic_DNA"/>
</dbReference>
<protein>
    <recommendedName>
        <fullName evidence="4">Transglutaminase-like domain-containing protein</fullName>
    </recommendedName>
</protein>
<accession>A0A2X3KYN6</accession>
<name>A0A2X3KYN6_9BACT</name>
<dbReference type="AlphaFoldDB" id="A0A2X3KYN6"/>
<dbReference type="PROSITE" id="PS51257">
    <property type="entry name" value="PROKAR_LIPOPROTEIN"/>
    <property type="match status" value="1"/>
</dbReference>
<dbReference type="Gene3D" id="3.10.620.30">
    <property type="match status" value="1"/>
</dbReference>
<dbReference type="RefSeq" id="WP_157959414.1">
    <property type="nucleotide sequence ID" value="NZ_LS483254.1"/>
</dbReference>
<sequence length="274" mass="31300">MRRVNRRRGWALLVAAGTLCSVSGCFYAEPEAYVRSFAWESDGTSWTWEFRIPTDLYALYRRQTHRPWCSDESCDWYRYVTDPNDDAYVEALAAELARVMGERYTAGQLYHQTLQFTLDFVTAAIPYTKDQPAEWPKYPIETLVEGHGDCEDTAILYTSLVRPLGYGVHLILLAHHAAAAVEVHPSFIENAPYEVGYYTYAGKYYVFCETTGDPETSGYFPVGYLPPAVRDEFLSGQWFFYDLRLGAASHATAELSTPTANRTDPDWLRWTELP</sequence>
<keyword evidence="1" id="KW-0732">Signal</keyword>
<feature type="chain" id="PRO_5015866029" description="Transglutaminase-like domain-containing protein" evidence="1">
    <location>
        <begin position="29"/>
        <end position="274"/>
    </location>
</feature>
<evidence type="ECO:0008006" key="4">
    <source>
        <dbReference type="Google" id="ProtNLM"/>
    </source>
</evidence>